<feature type="domain" description="MsrB" evidence="4">
    <location>
        <begin position="8"/>
        <end position="131"/>
    </location>
</feature>
<dbReference type="Gene3D" id="2.170.150.20">
    <property type="entry name" value="Peptide methionine sulfoxide reductase"/>
    <property type="match status" value="1"/>
</dbReference>
<dbReference type="EMBL" id="BSNI01000002">
    <property type="protein sequence ID" value="GLQ16760.1"/>
    <property type="molecule type" value="Genomic_DNA"/>
</dbReference>
<dbReference type="InterPro" id="IPR011057">
    <property type="entry name" value="Mss4-like_sf"/>
</dbReference>
<comment type="catalytic activity">
    <reaction evidence="2 3">
        <text>L-methionyl-[protein] + [thioredoxin]-disulfide + H2O = L-methionyl-(R)-S-oxide-[protein] + [thioredoxin]-dithiol</text>
        <dbReference type="Rhea" id="RHEA:24164"/>
        <dbReference type="Rhea" id="RHEA-COMP:10698"/>
        <dbReference type="Rhea" id="RHEA-COMP:10700"/>
        <dbReference type="Rhea" id="RHEA-COMP:12313"/>
        <dbReference type="Rhea" id="RHEA-COMP:12314"/>
        <dbReference type="ChEBI" id="CHEBI:15377"/>
        <dbReference type="ChEBI" id="CHEBI:16044"/>
        <dbReference type="ChEBI" id="CHEBI:29950"/>
        <dbReference type="ChEBI" id="CHEBI:45764"/>
        <dbReference type="ChEBI" id="CHEBI:50058"/>
        <dbReference type="EC" id="1.8.4.12"/>
    </reaction>
</comment>
<comment type="similarity">
    <text evidence="3">Belongs to the MsrB Met sulfoxide reductase family.</text>
</comment>
<reference evidence="5" key="2">
    <citation type="submission" date="2023-01" db="EMBL/GenBank/DDBJ databases">
        <title>Draft genome sequence of Maritalea porphyrae strain NBRC 107169.</title>
        <authorList>
            <person name="Sun Q."/>
            <person name="Mori K."/>
        </authorList>
    </citation>
    <scope>NUCLEOTIDE SEQUENCE</scope>
    <source>
        <strain evidence="5">NBRC 107169</strain>
    </source>
</reference>
<proteinExistence type="inferred from homology"/>
<dbReference type="HAMAP" id="MF_01400">
    <property type="entry name" value="MsrB"/>
    <property type="match status" value="1"/>
</dbReference>
<evidence type="ECO:0000256" key="1">
    <source>
        <dbReference type="ARBA" id="ARBA00023002"/>
    </source>
</evidence>
<dbReference type="PANTHER" id="PTHR10173">
    <property type="entry name" value="METHIONINE SULFOXIDE REDUCTASE"/>
    <property type="match status" value="1"/>
</dbReference>
<reference evidence="5" key="1">
    <citation type="journal article" date="2014" name="Int. J. Syst. Evol. Microbiol.">
        <title>Complete genome of a new Firmicutes species belonging to the dominant human colonic microbiota ('Ruminococcus bicirculans') reveals two chromosomes and a selective capacity to utilize plant glucans.</title>
        <authorList>
            <consortium name="NISC Comparative Sequencing Program"/>
            <person name="Wegmann U."/>
            <person name="Louis P."/>
            <person name="Goesmann A."/>
            <person name="Henrissat B."/>
            <person name="Duncan S.H."/>
            <person name="Flint H.J."/>
        </authorList>
    </citation>
    <scope>NUCLEOTIDE SEQUENCE</scope>
    <source>
        <strain evidence="5">NBRC 107169</strain>
    </source>
</reference>
<dbReference type="InterPro" id="IPR028427">
    <property type="entry name" value="Met_Sox_Rdtase_MsrB"/>
</dbReference>
<comment type="caution">
    <text evidence="5">The sequence shown here is derived from an EMBL/GenBank/DDBJ whole genome shotgun (WGS) entry which is preliminary data.</text>
</comment>
<dbReference type="Proteomes" id="UP001161405">
    <property type="component" value="Unassembled WGS sequence"/>
</dbReference>
<dbReference type="PROSITE" id="PS51790">
    <property type="entry name" value="MSRB"/>
    <property type="match status" value="1"/>
</dbReference>
<dbReference type="Pfam" id="PF01641">
    <property type="entry name" value="SelR"/>
    <property type="match status" value="1"/>
</dbReference>
<keyword evidence="6" id="KW-1185">Reference proteome</keyword>
<dbReference type="SUPFAM" id="SSF51316">
    <property type="entry name" value="Mss4-like"/>
    <property type="match status" value="1"/>
</dbReference>
<sequence length="149" mass="16925">MTKRYQKTDDAIKNLTPEQYRVTQENGTERPFQNEFWDKNDIGIYVDIVSGEPLFVSSTKYDAGCGWPSFTQPINQDHIVEKTDTAHGMVRTEVRSRDGDSHLGHVFPDGPPEQGGLRYCINSASLRFVPKEKMEQEGYGDLLDLLPQS</sequence>
<feature type="active site" description="Nucleophile" evidence="3">
    <location>
        <position position="120"/>
    </location>
</feature>
<dbReference type="RefSeq" id="WP_284362486.1">
    <property type="nucleotide sequence ID" value="NZ_BSNI01000002.1"/>
</dbReference>
<keyword evidence="1 3" id="KW-0560">Oxidoreductase</keyword>
<evidence type="ECO:0000313" key="6">
    <source>
        <dbReference type="Proteomes" id="UP001161405"/>
    </source>
</evidence>
<name>A0ABQ5UQZ7_9HYPH</name>
<comment type="caution">
    <text evidence="3">Lacks conserved residue(s) required for the propagation of feature annotation.</text>
</comment>
<organism evidence="5 6">
    <name type="scientific">Maritalea porphyrae</name>
    <dbReference type="NCBI Taxonomy" id="880732"/>
    <lineage>
        <taxon>Bacteria</taxon>
        <taxon>Pseudomonadati</taxon>
        <taxon>Pseudomonadota</taxon>
        <taxon>Alphaproteobacteria</taxon>
        <taxon>Hyphomicrobiales</taxon>
        <taxon>Devosiaceae</taxon>
        <taxon>Maritalea</taxon>
    </lineage>
</organism>
<dbReference type="InterPro" id="IPR002579">
    <property type="entry name" value="Met_Sox_Rdtase_MsrB_dom"/>
</dbReference>
<dbReference type="NCBIfam" id="TIGR00357">
    <property type="entry name" value="peptide-methionine (R)-S-oxide reductase MsrB"/>
    <property type="match status" value="1"/>
</dbReference>
<evidence type="ECO:0000256" key="2">
    <source>
        <dbReference type="ARBA" id="ARBA00048488"/>
    </source>
</evidence>
<dbReference type="PANTHER" id="PTHR10173:SF59">
    <property type="entry name" value="PEPTIDE METHIONINE SULFOXIDE REDUCTASE MSRA_MSRB"/>
    <property type="match status" value="1"/>
</dbReference>
<accession>A0ABQ5UQZ7</accession>
<evidence type="ECO:0000256" key="3">
    <source>
        <dbReference type="HAMAP-Rule" id="MF_01400"/>
    </source>
</evidence>
<gene>
    <name evidence="3" type="primary">msrB</name>
    <name evidence="5" type="ORF">GCM10007879_10090</name>
</gene>
<evidence type="ECO:0000313" key="5">
    <source>
        <dbReference type="EMBL" id="GLQ16760.1"/>
    </source>
</evidence>
<protein>
    <recommendedName>
        <fullName evidence="3">Peptide methionine sulfoxide reductase MsrB</fullName>
        <ecNumber evidence="3">1.8.4.12</ecNumber>
    </recommendedName>
    <alternativeName>
        <fullName evidence="3">Peptide-methionine (R)-S-oxide reductase</fullName>
    </alternativeName>
</protein>
<evidence type="ECO:0000259" key="4">
    <source>
        <dbReference type="PROSITE" id="PS51790"/>
    </source>
</evidence>
<dbReference type="EC" id="1.8.4.12" evidence="3"/>